<keyword evidence="3" id="KW-1185">Reference proteome</keyword>
<reference evidence="3" key="1">
    <citation type="journal article" date="2023" name="Commun. Biol.">
        <title>Genome analysis of Parmales, the sister group of diatoms, reveals the evolutionary specialization of diatoms from phago-mixotrophs to photoautotrophs.</title>
        <authorList>
            <person name="Ban H."/>
            <person name="Sato S."/>
            <person name="Yoshikawa S."/>
            <person name="Yamada K."/>
            <person name="Nakamura Y."/>
            <person name="Ichinomiya M."/>
            <person name="Sato N."/>
            <person name="Blanc-Mathieu R."/>
            <person name="Endo H."/>
            <person name="Kuwata A."/>
            <person name="Ogata H."/>
        </authorList>
    </citation>
    <scope>NUCLEOTIDE SEQUENCE [LARGE SCALE GENOMIC DNA]</scope>
    <source>
        <strain evidence="3">NIES 3699</strain>
    </source>
</reference>
<dbReference type="Proteomes" id="UP001165160">
    <property type="component" value="Unassembled WGS sequence"/>
</dbReference>
<feature type="region of interest" description="Disordered" evidence="1">
    <location>
        <begin position="1"/>
        <end position="21"/>
    </location>
</feature>
<feature type="compositionally biased region" description="Basic and acidic residues" evidence="1">
    <location>
        <begin position="82"/>
        <end position="98"/>
    </location>
</feature>
<accession>A0A9W7C660</accession>
<evidence type="ECO:0000313" key="3">
    <source>
        <dbReference type="Proteomes" id="UP001165160"/>
    </source>
</evidence>
<evidence type="ECO:0000313" key="2">
    <source>
        <dbReference type="EMBL" id="GMH98755.1"/>
    </source>
</evidence>
<organism evidence="2 3">
    <name type="scientific">Triparma verrucosa</name>
    <dbReference type="NCBI Taxonomy" id="1606542"/>
    <lineage>
        <taxon>Eukaryota</taxon>
        <taxon>Sar</taxon>
        <taxon>Stramenopiles</taxon>
        <taxon>Ochrophyta</taxon>
        <taxon>Bolidophyceae</taxon>
        <taxon>Parmales</taxon>
        <taxon>Triparmaceae</taxon>
        <taxon>Triparma</taxon>
    </lineage>
</organism>
<sequence>MVRKPDSEPTTSPPPPARGSGKTFFCIKWMGLVAPNQTVTNAAKDKKLKDSKLLAGIRDLTEYQAMVKSLNSTIPSGWKSSGEGERGRGKGGDEEEGK</sequence>
<name>A0A9W7C660_9STRA</name>
<evidence type="ECO:0000256" key="1">
    <source>
        <dbReference type="SAM" id="MobiDB-lite"/>
    </source>
</evidence>
<comment type="caution">
    <text evidence="2">The sequence shown here is derived from an EMBL/GenBank/DDBJ whole genome shotgun (WGS) entry which is preliminary data.</text>
</comment>
<feature type="region of interest" description="Disordered" evidence="1">
    <location>
        <begin position="71"/>
        <end position="98"/>
    </location>
</feature>
<proteinExistence type="predicted"/>
<dbReference type="AlphaFoldDB" id="A0A9W7C660"/>
<gene>
    <name evidence="2" type="ORF">TrVE_jg2080</name>
</gene>
<protein>
    <submittedName>
        <fullName evidence="2">Uncharacterized protein</fullName>
    </submittedName>
</protein>
<dbReference type="EMBL" id="BRXX01000224">
    <property type="protein sequence ID" value="GMH98755.1"/>
    <property type="molecule type" value="Genomic_DNA"/>
</dbReference>